<organism evidence="3 4">
    <name type="scientific">Natrinema soli</name>
    <dbReference type="NCBI Taxonomy" id="1930624"/>
    <lineage>
        <taxon>Archaea</taxon>
        <taxon>Methanobacteriati</taxon>
        <taxon>Methanobacteriota</taxon>
        <taxon>Stenosarchaea group</taxon>
        <taxon>Halobacteria</taxon>
        <taxon>Halobacteriales</taxon>
        <taxon>Natrialbaceae</taxon>
        <taxon>Natrinema</taxon>
    </lineage>
</organism>
<dbReference type="InterPro" id="IPR058432">
    <property type="entry name" value="DUF8119"/>
</dbReference>
<keyword evidence="1" id="KW-0472">Membrane</keyword>
<keyword evidence="4" id="KW-1185">Reference proteome</keyword>
<comment type="caution">
    <text evidence="3">The sequence shown here is derived from an EMBL/GenBank/DDBJ whole genome shotgun (WGS) entry which is preliminary data.</text>
</comment>
<protein>
    <recommendedName>
        <fullName evidence="2">DUF8119 domain-containing protein</fullName>
    </recommendedName>
</protein>
<sequence length="86" mass="9649">MSNDTPRTSRTGRARRALAAVTSGGLRILVDLLAVSLWVLFLTLWFLENGWPRWAFYSLLLGGVGLYVALTAAWIDGERENRDEPK</sequence>
<feature type="transmembrane region" description="Helical" evidence="1">
    <location>
        <begin position="54"/>
        <end position="75"/>
    </location>
</feature>
<accession>A0ABD5T0P4</accession>
<dbReference type="EMBL" id="JBHSWV010000821">
    <property type="protein sequence ID" value="MFC6769791.1"/>
    <property type="molecule type" value="Genomic_DNA"/>
</dbReference>
<gene>
    <name evidence="3" type="ORF">ACFQE6_33545</name>
</gene>
<keyword evidence="1" id="KW-1133">Transmembrane helix</keyword>
<dbReference type="Pfam" id="PF26436">
    <property type="entry name" value="DUF8119"/>
    <property type="match status" value="1"/>
</dbReference>
<evidence type="ECO:0000313" key="3">
    <source>
        <dbReference type="EMBL" id="MFC6769791.1"/>
    </source>
</evidence>
<reference evidence="3 4" key="1">
    <citation type="journal article" date="2019" name="Int. J. Syst. Evol. Microbiol.">
        <title>The Global Catalogue of Microorganisms (GCM) 10K type strain sequencing project: providing services to taxonomists for standard genome sequencing and annotation.</title>
        <authorList>
            <consortium name="The Broad Institute Genomics Platform"/>
            <consortium name="The Broad Institute Genome Sequencing Center for Infectious Disease"/>
            <person name="Wu L."/>
            <person name="Ma J."/>
        </authorList>
    </citation>
    <scope>NUCLEOTIDE SEQUENCE [LARGE SCALE GENOMIC DNA]</scope>
    <source>
        <strain evidence="3 4">LMG 29247</strain>
    </source>
</reference>
<dbReference type="RefSeq" id="WP_273742398.1">
    <property type="nucleotide sequence ID" value="NZ_JAQIVI010000821.1"/>
</dbReference>
<dbReference type="AlphaFoldDB" id="A0ABD5T0P4"/>
<proteinExistence type="predicted"/>
<name>A0ABD5T0P4_9EURY</name>
<feature type="transmembrane region" description="Helical" evidence="1">
    <location>
        <begin position="28"/>
        <end position="47"/>
    </location>
</feature>
<evidence type="ECO:0000259" key="2">
    <source>
        <dbReference type="Pfam" id="PF26436"/>
    </source>
</evidence>
<feature type="domain" description="DUF8119" evidence="2">
    <location>
        <begin position="12"/>
        <end position="77"/>
    </location>
</feature>
<evidence type="ECO:0000313" key="4">
    <source>
        <dbReference type="Proteomes" id="UP001596383"/>
    </source>
</evidence>
<keyword evidence="1" id="KW-0812">Transmembrane</keyword>
<dbReference type="Proteomes" id="UP001596383">
    <property type="component" value="Unassembled WGS sequence"/>
</dbReference>
<evidence type="ECO:0000256" key="1">
    <source>
        <dbReference type="SAM" id="Phobius"/>
    </source>
</evidence>